<evidence type="ECO:0000259" key="13">
    <source>
        <dbReference type="PROSITE" id="PS50878"/>
    </source>
</evidence>
<dbReference type="GO" id="GO:0046872">
    <property type="term" value="F:metal ion binding"/>
    <property type="evidence" value="ECO:0007669"/>
    <property type="project" value="UniProtKB-KW"/>
</dbReference>
<dbReference type="InterPro" id="IPR021109">
    <property type="entry name" value="Peptidase_aspartic_dom_sf"/>
</dbReference>
<evidence type="ECO:0000256" key="11">
    <source>
        <dbReference type="SAM" id="MobiDB-lite"/>
    </source>
</evidence>
<dbReference type="InterPro" id="IPR053134">
    <property type="entry name" value="RNA-dir_DNA_polymerase"/>
</dbReference>
<dbReference type="InterPro" id="IPR043128">
    <property type="entry name" value="Rev_trsase/Diguanyl_cyclase"/>
</dbReference>
<accession>A0ABC8WXZ2</accession>
<evidence type="ECO:0000259" key="12">
    <source>
        <dbReference type="PROSITE" id="PS50255"/>
    </source>
</evidence>
<keyword evidence="15" id="KW-1185">Reference proteome</keyword>
<dbReference type="CDD" id="cd01647">
    <property type="entry name" value="RT_LTR"/>
    <property type="match status" value="1"/>
</dbReference>
<keyword evidence="6" id="KW-0479">Metal-binding</keyword>
<dbReference type="Proteomes" id="UP001497457">
    <property type="component" value="Chromosome 13rd"/>
</dbReference>
<dbReference type="PRINTS" id="PR00363">
    <property type="entry name" value="CYTOCHROMEB5"/>
</dbReference>
<dbReference type="Pfam" id="PF03732">
    <property type="entry name" value="Retrotrans_gag"/>
    <property type="match status" value="1"/>
</dbReference>
<dbReference type="GO" id="GO:0003964">
    <property type="term" value="F:RNA-directed DNA polymerase activity"/>
    <property type="evidence" value="ECO:0007669"/>
    <property type="project" value="UniProtKB-KW"/>
</dbReference>
<sequence length="964" mass="107933">MAGPGDEPETIDTVAAKLDRVLPQLTTMNNRLDAHDKRIARTEKFQAGDDGTETGGEFSPKGSHRRPGGGGGGDDSRDGFGAAHRGRPYRVDRGDWRQPRPPKLSFPKYDGEEDPLPWINGREIFFRGHDTMDEEKVWMASLHLKGVAAQWYFQMERDFGIVSWPRFVEFVTLRFGPPISSNALGELKALHRTSSVEDYQRHFLALLCRCDQLGPRQQIDLFTAGLGQPLASDVEMQRPSNLQTAMSLARAYELRSKEAARAINPYTTRSKPRPSSPSSSAPAKPDEPPRPRFRRLSPEEIVEKRASGQCYFCLEKFTPEHKCAAWGGVFCLTADDDGDDLSDEELRISLNALTGITTGDTIRLRVLIHGVELVALVDSGSTHTFIRGSVADRIGLTVMPRPGRKVSVADGRRLSSLGVCTATPVDIHGERFFIDCHALALDGFDIVLGVQWLKTLGPITWDFTTLTMTLLHQGRPCVWHGIGGTAVSLTALTATRDLMESLLHAYDDLFAEPTGLPPARRHDHRIHLVPGTAPIAVRPYRYPQLLKDEIERQCEEMLAQGIIRESTSPFSSPVLLVKKHDGTWSFSVDFQALNVKTVRDKFPIPVVDELLDELRGARFFTKLDLRSGYHQVRMHPDDISSTAFRTHHGHFEFLVMPFGLTNAPTTFQALMNDILKPFLRRFVLVFFDDILIYSSSWEEHVQQVQLVLQLLRDNKLFIKKSKCFFGKTSVAYLGHIISADGVAMDQAKVAAVDAWPRPRTARALRGFLGLAGYYRKFIAGCGVFVPDTSPLWPRLLAEAHEMGHEGTQKTLCQLRASFYNVNLHRFVRDFVRGFAVCQRNKTEHLHPAGLLQPLPVPSEVYDVTPFMDEHPGGDEVLLAVTGKDATADFEDIGHSDSAREMMEKYHIGQIDASTIPAKRTYVTPQQAPHNVDKDNDFLIKILQFLVPIMILGLAFGIRQYTKSE</sequence>
<dbReference type="PANTHER" id="PTHR24559">
    <property type="entry name" value="TRANSPOSON TY3-I GAG-POL POLYPROTEIN"/>
    <property type="match status" value="1"/>
</dbReference>
<keyword evidence="1" id="KW-0349">Heme</keyword>
<keyword evidence="3" id="KW-0808">Transferase</keyword>
<feature type="compositionally biased region" description="Basic and acidic residues" evidence="11">
    <location>
        <begin position="284"/>
        <end position="298"/>
    </location>
</feature>
<dbReference type="InterPro" id="IPR001969">
    <property type="entry name" value="Aspartic_peptidase_AS"/>
</dbReference>
<reference evidence="14 15" key="2">
    <citation type="submission" date="2024-10" db="EMBL/GenBank/DDBJ databases">
        <authorList>
            <person name="Ryan C."/>
        </authorList>
    </citation>
    <scope>NUCLEOTIDE SEQUENCE [LARGE SCALE GENOMIC DNA]</scope>
</reference>
<dbReference type="InterPro" id="IPR041588">
    <property type="entry name" value="Integrase_H2C2"/>
</dbReference>
<dbReference type="GO" id="GO:0004519">
    <property type="term" value="F:endonuclease activity"/>
    <property type="evidence" value="ECO:0007669"/>
    <property type="project" value="UniProtKB-KW"/>
</dbReference>
<proteinExistence type="predicted"/>
<dbReference type="Gene3D" id="3.10.120.10">
    <property type="entry name" value="Cytochrome b5-like heme/steroid binding domain"/>
    <property type="match status" value="1"/>
</dbReference>
<dbReference type="PROSITE" id="PS50255">
    <property type="entry name" value="CYTOCHROME_B5_2"/>
    <property type="match status" value="1"/>
</dbReference>
<evidence type="ECO:0000256" key="8">
    <source>
        <dbReference type="ARBA" id="ARBA00022801"/>
    </source>
</evidence>
<dbReference type="Pfam" id="PF08284">
    <property type="entry name" value="RVP_2"/>
    <property type="match status" value="1"/>
</dbReference>
<keyword evidence="5" id="KW-0540">Nuclease</keyword>
<dbReference type="InterPro" id="IPR036400">
    <property type="entry name" value="Cyt_B5-like_heme/steroid_sf"/>
</dbReference>
<dbReference type="SMART" id="SM01117">
    <property type="entry name" value="Cyt-b5"/>
    <property type="match status" value="1"/>
</dbReference>
<dbReference type="CDD" id="cd00303">
    <property type="entry name" value="retropepsin_like"/>
    <property type="match status" value="1"/>
</dbReference>
<evidence type="ECO:0000256" key="2">
    <source>
        <dbReference type="ARBA" id="ARBA00022670"/>
    </source>
</evidence>
<reference evidence="15" key="1">
    <citation type="submission" date="2024-06" db="EMBL/GenBank/DDBJ databases">
        <authorList>
            <person name="Ryan C."/>
        </authorList>
    </citation>
    <scope>NUCLEOTIDE SEQUENCE [LARGE SCALE GENOMIC DNA]</scope>
</reference>
<keyword evidence="4" id="KW-0548">Nucleotidyltransferase</keyword>
<feature type="compositionally biased region" description="Basic and acidic residues" evidence="11">
    <location>
        <begin position="89"/>
        <end position="98"/>
    </location>
</feature>
<evidence type="ECO:0000313" key="15">
    <source>
        <dbReference type="Proteomes" id="UP001497457"/>
    </source>
</evidence>
<dbReference type="PANTHER" id="PTHR24559:SF452">
    <property type="entry name" value="INTEGRASE CATALYTIC DOMAIN-CONTAINING PROTEIN"/>
    <property type="match status" value="1"/>
</dbReference>
<dbReference type="SUPFAM" id="SSF55856">
    <property type="entry name" value="Cytochrome b5-like heme/steroid binding domain"/>
    <property type="match status" value="1"/>
</dbReference>
<organism evidence="14 15">
    <name type="scientific">Urochloa decumbens</name>
    <dbReference type="NCBI Taxonomy" id="240449"/>
    <lineage>
        <taxon>Eukaryota</taxon>
        <taxon>Viridiplantae</taxon>
        <taxon>Streptophyta</taxon>
        <taxon>Embryophyta</taxon>
        <taxon>Tracheophyta</taxon>
        <taxon>Spermatophyta</taxon>
        <taxon>Magnoliopsida</taxon>
        <taxon>Liliopsida</taxon>
        <taxon>Poales</taxon>
        <taxon>Poaceae</taxon>
        <taxon>PACMAD clade</taxon>
        <taxon>Panicoideae</taxon>
        <taxon>Panicodae</taxon>
        <taxon>Paniceae</taxon>
        <taxon>Melinidinae</taxon>
        <taxon>Urochloa</taxon>
    </lineage>
</organism>
<feature type="domain" description="Reverse transcriptase" evidence="13">
    <location>
        <begin position="558"/>
        <end position="737"/>
    </location>
</feature>
<evidence type="ECO:0000256" key="5">
    <source>
        <dbReference type="ARBA" id="ARBA00022722"/>
    </source>
</evidence>
<dbReference type="InterPro" id="IPR018506">
    <property type="entry name" value="Cyt_B5_heme-BS"/>
</dbReference>
<dbReference type="InterPro" id="IPR005162">
    <property type="entry name" value="Retrotrans_gag_dom"/>
</dbReference>
<evidence type="ECO:0000313" key="14">
    <source>
        <dbReference type="EMBL" id="CAL4917571.1"/>
    </source>
</evidence>
<evidence type="ECO:0000256" key="4">
    <source>
        <dbReference type="ARBA" id="ARBA00022695"/>
    </source>
</evidence>
<dbReference type="Gene3D" id="3.10.10.10">
    <property type="entry name" value="HIV Type 1 Reverse Transcriptase, subunit A, domain 1"/>
    <property type="match status" value="1"/>
</dbReference>
<dbReference type="Gene3D" id="2.40.70.10">
    <property type="entry name" value="Acid Proteases"/>
    <property type="match status" value="1"/>
</dbReference>
<dbReference type="PROSITE" id="PS50878">
    <property type="entry name" value="RT_POL"/>
    <property type="match status" value="1"/>
</dbReference>
<dbReference type="InterPro" id="IPR001199">
    <property type="entry name" value="Cyt_B5-like_heme/steroid-bd"/>
</dbReference>
<evidence type="ECO:0000256" key="1">
    <source>
        <dbReference type="ARBA" id="ARBA00022617"/>
    </source>
</evidence>
<keyword evidence="10" id="KW-0408">Iron</keyword>
<keyword evidence="8" id="KW-0378">Hydrolase</keyword>
<dbReference type="EMBL" id="OZ075123">
    <property type="protein sequence ID" value="CAL4917571.1"/>
    <property type="molecule type" value="Genomic_DNA"/>
</dbReference>
<dbReference type="Pfam" id="PF00173">
    <property type="entry name" value="Cyt-b5"/>
    <property type="match status" value="1"/>
</dbReference>
<dbReference type="SUPFAM" id="SSF50630">
    <property type="entry name" value="Acid proteases"/>
    <property type="match status" value="1"/>
</dbReference>
<dbReference type="FunFam" id="3.10.10.10:FF:000007">
    <property type="entry name" value="Retrovirus-related Pol polyprotein from transposon 17.6-like Protein"/>
    <property type="match status" value="1"/>
</dbReference>
<protein>
    <submittedName>
        <fullName evidence="14">Uncharacterized protein</fullName>
    </submittedName>
</protein>
<dbReference type="AlphaFoldDB" id="A0ABC8WXZ2"/>
<evidence type="ECO:0000256" key="9">
    <source>
        <dbReference type="ARBA" id="ARBA00022918"/>
    </source>
</evidence>
<name>A0ABC8WXZ2_9POAL</name>
<feature type="compositionally biased region" description="Basic and acidic residues" evidence="11">
    <location>
        <begin position="32"/>
        <end position="47"/>
    </location>
</feature>
<dbReference type="Gene3D" id="3.30.70.270">
    <property type="match status" value="2"/>
</dbReference>
<dbReference type="InterPro" id="IPR043502">
    <property type="entry name" value="DNA/RNA_pol_sf"/>
</dbReference>
<feature type="region of interest" description="Disordered" evidence="11">
    <location>
        <begin position="263"/>
        <end position="298"/>
    </location>
</feature>
<dbReference type="PROSITE" id="PS00141">
    <property type="entry name" value="ASP_PROTEASE"/>
    <property type="match status" value="1"/>
</dbReference>
<dbReference type="SUPFAM" id="SSF56672">
    <property type="entry name" value="DNA/RNA polymerases"/>
    <property type="match status" value="1"/>
</dbReference>
<keyword evidence="7" id="KW-0255">Endonuclease</keyword>
<feature type="domain" description="Cytochrome b5 heme-binding" evidence="12">
    <location>
        <begin position="856"/>
        <end position="911"/>
    </location>
</feature>
<dbReference type="GO" id="GO:0008233">
    <property type="term" value="F:peptidase activity"/>
    <property type="evidence" value="ECO:0007669"/>
    <property type="project" value="UniProtKB-KW"/>
</dbReference>
<dbReference type="PROSITE" id="PS00191">
    <property type="entry name" value="CYTOCHROME_B5_1"/>
    <property type="match status" value="1"/>
</dbReference>
<feature type="region of interest" description="Disordered" evidence="11">
    <location>
        <begin position="29"/>
        <end position="109"/>
    </location>
</feature>
<gene>
    <name evidence="14" type="ORF">URODEC1_LOCUS18644</name>
</gene>
<keyword evidence="9" id="KW-0695">RNA-directed DNA polymerase</keyword>
<dbReference type="Pfam" id="PF00078">
    <property type="entry name" value="RVT_1"/>
    <property type="match status" value="1"/>
</dbReference>
<dbReference type="InterPro" id="IPR000477">
    <property type="entry name" value="RT_dom"/>
</dbReference>
<keyword evidence="2" id="KW-0645">Protease</keyword>
<dbReference type="Pfam" id="PF17921">
    <property type="entry name" value="Integrase_H2C2"/>
    <property type="match status" value="1"/>
</dbReference>
<dbReference type="GO" id="GO:0006508">
    <property type="term" value="P:proteolysis"/>
    <property type="evidence" value="ECO:0007669"/>
    <property type="project" value="UniProtKB-KW"/>
</dbReference>
<evidence type="ECO:0000256" key="10">
    <source>
        <dbReference type="ARBA" id="ARBA00023004"/>
    </source>
</evidence>
<evidence type="ECO:0000256" key="7">
    <source>
        <dbReference type="ARBA" id="ARBA00022759"/>
    </source>
</evidence>
<evidence type="ECO:0000256" key="6">
    <source>
        <dbReference type="ARBA" id="ARBA00022723"/>
    </source>
</evidence>
<evidence type="ECO:0000256" key="3">
    <source>
        <dbReference type="ARBA" id="ARBA00022679"/>
    </source>
</evidence>